<dbReference type="Gene3D" id="3.90.190.10">
    <property type="entry name" value="Protein tyrosine phosphatase superfamily"/>
    <property type="match status" value="1"/>
</dbReference>
<dbReference type="GO" id="GO:0004725">
    <property type="term" value="F:protein tyrosine phosphatase activity"/>
    <property type="evidence" value="ECO:0007669"/>
    <property type="project" value="InterPro"/>
</dbReference>
<dbReference type="InterPro" id="IPR003892">
    <property type="entry name" value="CUE"/>
</dbReference>
<evidence type="ECO:0000259" key="3">
    <source>
        <dbReference type="PROSITE" id="PS50055"/>
    </source>
</evidence>
<dbReference type="Proteomes" id="UP000241769">
    <property type="component" value="Unassembled WGS sequence"/>
</dbReference>
<evidence type="ECO:0000256" key="1">
    <source>
        <dbReference type="PROSITE-ProRule" id="PRU00023"/>
    </source>
</evidence>
<dbReference type="Pfam" id="PF00102">
    <property type="entry name" value="Y_phosphatase"/>
    <property type="match status" value="1"/>
</dbReference>
<dbReference type="PROSITE" id="PS50055">
    <property type="entry name" value="TYR_PHOSPHATASE_PTP"/>
    <property type="match status" value="1"/>
</dbReference>
<dbReference type="PROSITE" id="PS50056">
    <property type="entry name" value="TYR_PHOSPHATASE_2"/>
    <property type="match status" value="1"/>
</dbReference>
<dbReference type="InterPro" id="IPR036860">
    <property type="entry name" value="SH2_dom_sf"/>
</dbReference>
<dbReference type="InterPro" id="IPR002110">
    <property type="entry name" value="Ankyrin_rpt"/>
</dbReference>
<feature type="domain" description="Tyrosine specific protein phosphatases" evidence="4">
    <location>
        <begin position="697"/>
        <end position="776"/>
    </location>
</feature>
<dbReference type="PRINTS" id="PR00700">
    <property type="entry name" value="PRTYPHPHTASE"/>
</dbReference>
<evidence type="ECO:0000259" key="5">
    <source>
        <dbReference type="PROSITE" id="PS51140"/>
    </source>
</evidence>
<feature type="domain" description="Tyrosine-protein phosphatase" evidence="3">
    <location>
        <begin position="518"/>
        <end position="785"/>
    </location>
</feature>
<dbReference type="SUPFAM" id="SSF55550">
    <property type="entry name" value="SH2 domain"/>
    <property type="match status" value="1"/>
</dbReference>
<feature type="repeat" description="ANK" evidence="1">
    <location>
        <begin position="268"/>
        <end position="300"/>
    </location>
</feature>
<dbReference type="SMART" id="SM00248">
    <property type="entry name" value="ANK"/>
    <property type="match status" value="6"/>
</dbReference>
<dbReference type="PROSITE" id="PS00383">
    <property type="entry name" value="TYR_PHOSPHATASE_1"/>
    <property type="match status" value="1"/>
</dbReference>
<dbReference type="Gene3D" id="1.25.40.20">
    <property type="entry name" value="Ankyrin repeat-containing domain"/>
    <property type="match status" value="1"/>
</dbReference>
<keyword evidence="1" id="KW-0040">ANK repeat</keyword>
<dbReference type="InterPro" id="IPR016130">
    <property type="entry name" value="Tyr_Pase_AS"/>
</dbReference>
<keyword evidence="7" id="KW-1185">Reference proteome</keyword>
<dbReference type="AlphaFoldDB" id="A0A2P6NHW7"/>
<dbReference type="InterPro" id="IPR003595">
    <property type="entry name" value="Tyr_Pase_cat"/>
</dbReference>
<evidence type="ECO:0000313" key="7">
    <source>
        <dbReference type="Proteomes" id="UP000241769"/>
    </source>
</evidence>
<feature type="region of interest" description="Disordered" evidence="2">
    <location>
        <begin position="1"/>
        <end position="75"/>
    </location>
</feature>
<proteinExistence type="predicted"/>
<gene>
    <name evidence="6" type="ORF">PROFUN_09105</name>
</gene>
<dbReference type="CDD" id="cd00047">
    <property type="entry name" value="PTPc"/>
    <property type="match status" value="1"/>
</dbReference>
<dbReference type="STRING" id="1890364.A0A2P6NHW7"/>
<comment type="caution">
    <text evidence="6">The sequence shown here is derived from an EMBL/GenBank/DDBJ whole genome shotgun (WGS) entry which is preliminary data.</text>
</comment>
<dbReference type="SMART" id="SM00194">
    <property type="entry name" value="PTPc"/>
    <property type="match status" value="1"/>
</dbReference>
<feature type="repeat" description="ANK" evidence="1">
    <location>
        <begin position="302"/>
        <end position="334"/>
    </location>
</feature>
<dbReference type="InParanoid" id="A0A2P6NHW7"/>
<dbReference type="Gene3D" id="3.30.505.10">
    <property type="entry name" value="SH2 domain"/>
    <property type="match status" value="1"/>
</dbReference>
<dbReference type="PROSITE" id="PS50088">
    <property type="entry name" value="ANK_REPEAT"/>
    <property type="match status" value="2"/>
</dbReference>
<dbReference type="Gene3D" id="1.10.8.10">
    <property type="entry name" value="DNA helicase RuvA subunit, C-terminal domain"/>
    <property type="match status" value="1"/>
</dbReference>
<dbReference type="Pfam" id="PF02845">
    <property type="entry name" value="CUE"/>
    <property type="match status" value="1"/>
</dbReference>
<name>A0A2P6NHW7_9EUKA</name>
<dbReference type="EMBL" id="MDYQ01000080">
    <property type="protein sequence ID" value="PRP83556.1"/>
    <property type="molecule type" value="Genomic_DNA"/>
</dbReference>
<dbReference type="InterPro" id="IPR000242">
    <property type="entry name" value="PTP_cat"/>
</dbReference>
<feature type="compositionally biased region" description="Basic and acidic residues" evidence="2">
    <location>
        <begin position="28"/>
        <end position="48"/>
    </location>
</feature>
<dbReference type="SUPFAM" id="SSF46934">
    <property type="entry name" value="UBA-like"/>
    <property type="match status" value="1"/>
</dbReference>
<feature type="region of interest" description="Disordered" evidence="2">
    <location>
        <begin position="116"/>
        <end position="153"/>
    </location>
</feature>
<dbReference type="InterPro" id="IPR036770">
    <property type="entry name" value="Ankyrin_rpt-contain_sf"/>
</dbReference>
<protein>
    <submittedName>
        <fullName evidence="6">Uncharacterized protein</fullName>
    </submittedName>
</protein>
<sequence>MKGLFGRGRVTVNSTNNPPSPQTQDNRGTVDDKEQLLRKEQEKRREYAGEPTDDGCSIWCIPSSKSSSSPSAKQEQLQNMFSGLDQLHISNALVEYNGDVEKAVDHLLNIQEIETQRTKARATRAQQQATEERSDRDHYTPPGQVFRAEPSRPTSAVAFNDQIPVETQLLEAARESNVEKIKHFFNIRSTQFPGREFTPLYHKCLITSITSRSMEAVELFLQAGVSPDGPSDTTQTLSPLGLALQCNFPEAATLMLEKYRANPNKMNGPRSPLHMAVFATQYAVVALLLEKGANINATELDSGRTALHMAIAVSSLDLVELLLVKNINVSIRDFTGETALHYAFRTNKTARDQIVLNLLIQHIKEEPELVNMQNSRTGDTILHIAVAKGIKLTQTIELVLQCRPDPRIANNVGKTPVDLARESPSENVIALILSYDESYVPPLPKDVLNVANSPPMTASPSTQRKHQFMPVADLGKEDAEESESPQQLPTTTTLSTPDPDWLAVSQFKDRLERNMGQFESEYEELEASSTDQILNGDFSSSLTKINLPKNRYRNILPLERTRVHLLSLEGVESSDYVNANYVGADLRGDRAYIVTQGPLDSTTPDFWRMVWEQNVSIIVMLSTFVEDGKSKVFPYFPQDHNDMDAGFFVVTLLTIQDETQLILRQFSIKLRHTGETRFVSHLQYVAWPDQGLPKDTKGFRTIIDEADRLNVSNGPTVVHCSAGIGRSGVFCVVHSIITKLKALLCASFDTTFHIQETLIRMRMDRIALVQNKEQYVFCCLALRDTLEEYLRILAYKNESWFHRTSNYTQASQTLAKSAFGTFMFVPSSEPGCLTLAYVSRDNNQLVTKKHEIFVSDAGFELGGELFPNLTALVHSQPAEFLRPYAARNKYKVKTANPPTMNH</sequence>
<feature type="compositionally biased region" description="Basic and acidic residues" evidence="2">
    <location>
        <begin position="130"/>
        <end position="139"/>
    </location>
</feature>
<dbReference type="PROSITE" id="PS51140">
    <property type="entry name" value="CUE"/>
    <property type="match status" value="1"/>
</dbReference>
<dbReference type="InterPro" id="IPR009060">
    <property type="entry name" value="UBA-like_sf"/>
</dbReference>
<organism evidence="6 7">
    <name type="scientific">Planoprotostelium fungivorum</name>
    <dbReference type="NCBI Taxonomy" id="1890364"/>
    <lineage>
        <taxon>Eukaryota</taxon>
        <taxon>Amoebozoa</taxon>
        <taxon>Evosea</taxon>
        <taxon>Variosea</taxon>
        <taxon>Cavosteliida</taxon>
        <taxon>Cavosteliaceae</taxon>
        <taxon>Planoprotostelium</taxon>
    </lineage>
</organism>
<feature type="compositionally biased region" description="Low complexity" evidence="2">
    <location>
        <begin position="484"/>
        <end position="499"/>
    </location>
</feature>
<dbReference type="GO" id="GO:0043130">
    <property type="term" value="F:ubiquitin binding"/>
    <property type="evidence" value="ECO:0007669"/>
    <property type="project" value="InterPro"/>
</dbReference>
<evidence type="ECO:0000256" key="2">
    <source>
        <dbReference type="SAM" id="MobiDB-lite"/>
    </source>
</evidence>
<dbReference type="SMART" id="SM00404">
    <property type="entry name" value="PTPc_motif"/>
    <property type="match status" value="1"/>
</dbReference>
<feature type="compositionally biased region" description="Low complexity" evidence="2">
    <location>
        <begin position="56"/>
        <end position="71"/>
    </location>
</feature>
<feature type="region of interest" description="Disordered" evidence="2">
    <location>
        <begin position="474"/>
        <end position="499"/>
    </location>
</feature>
<dbReference type="PANTHER" id="PTHR19134:SF449">
    <property type="entry name" value="TYROSINE-PROTEIN PHOSPHATASE 1"/>
    <property type="match status" value="1"/>
</dbReference>
<dbReference type="SUPFAM" id="SSF48403">
    <property type="entry name" value="Ankyrin repeat"/>
    <property type="match status" value="1"/>
</dbReference>
<evidence type="ECO:0000259" key="4">
    <source>
        <dbReference type="PROSITE" id="PS50056"/>
    </source>
</evidence>
<dbReference type="InterPro" id="IPR000387">
    <property type="entry name" value="Tyr_Pase_dom"/>
</dbReference>
<dbReference type="InterPro" id="IPR050348">
    <property type="entry name" value="Protein-Tyr_Phosphatase"/>
</dbReference>
<evidence type="ECO:0000313" key="6">
    <source>
        <dbReference type="EMBL" id="PRP83556.1"/>
    </source>
</evidence>
<dbReference type="CDD" id="cd14279">
    <property type="entry name" value="CUE"/>
    <property type="match status" value="1"/>
</dbReference>
<dbReference type="PROSITE" id="PS50297">
    <property type="entry name" value="ANK_REP_REGION"/>
    <property type="match status" value="2"/>
</dbReference>
<dbReference type="Pfam" id="PF12796">
    <property type="entry name" value="Ank_2"/>
    <property type="match status" value="1"/>
</dbReference>
<dbReference type="PANTHER" id="PTHR19134">
    <property type="entry name" value="RECEPTOR-TYPE TYROSINE-PROTEIN PHOSPHATASE"/>
    <property type="match status" value="1"/>
</dbReference>
<reference evidence="6 7" key="1">
    <citation type="journal article" date="2018" name="Genome Biol. Evol.">
        <title>Multiple Roots of Fruiting Body Formation in Amoebozoa.</title>
        <authorList>
            <person name="Hillmann F."/>
            <person name="Forbes G."/>
            <person name="Novohradska S."/>
            <person name="Ferling I."/>
            <person name="Riege K."/>
            <person name="Groth M."/>
            <person name="Westermann M."/>
            <person name="Marz M."/>
            <person name="Spaller T."/>
            <person name="Winckler T."/>
            <person name="Schaap P."/>
            <person name="Glockner G."/>
        </authorList>
    </citation>
    <scope>NUCLEOTIDE SEQUENCE [LARGE SCALE GENOMIC DNA]</scope>
    <source>
        <strain evidence="6 7">Jena</strain>
    </source>
</reference>
<dbReference type="SUPFAM" id="SSF52799">
    <property type="entry name" value="(Phosphotyrosine protein) phosphatases II"/>
    <property type="match status" value="1"/>
</dbReference>
<accession>A0A2P6NHW7</accession>
<dbReference type="OrthoDB" id="165498at2759"/>
<dbReference type="InterPro" id="IPR029021">
    <property type="entry name" value="Prot-tyrosine_phosphatase-like"/>
</dbReference>
<feature type="domain" description="CUE" evidence="5">
    <location>
        <begin position="69"/>
        <end position="112"/>
    </location>
</feature>
<feature type="compositionally biased region" description="Polar residues" evidence="2">
    <location>
        <begin position="11"/>
        <end position="27"/>
    </location>
</feature>
<dbReference type="CDD" id="cd00173">
    <property type="entry name" value="SH2"/>
    <property type="match status" value="1"/>
</dbReference>